<dbReference type="Proteomes" id="UP000325440">
    <property type="component" value="Unassembled WGS sequence"/>
</dbReference>
<dbReference type="Gene3D" id="3.30.420.10">
    <property type="entry name" value="Ribonuclease H-like superfamily/Ribonuclease H"/>
    <property type="match status" value="1"/>
</dbReference>
<evidence type="ECO:0000259" key="1">
    <source>
        <dbReference type="PROSITE" id="PS50994"/>
    </source>
</evidence>
<dbReference type="OrthoDB" id="6621683at2759"/>
<dbReference type="GO" id="GO:0015074">
    <property type="term" value="P:DNA integration"/>
    <property type="evidence" value="ECO:0007669"/>
    <property type="project" value="InterPro"/>
</dbReference>
<feature type="domain" description="Integrase catalytic" evidence="1">
    <location>
        <begin position="9"/>
        <end position="132"/>
    </location>
</feature>
<dbReference type="PROSITE" id="PS50994">
    <property type="entry name" value="INTEGRASE"/>
    <property type="match status" value="1"/>
</dbReference>
<dbReference type="AlphaFoldDB" id="A0A5E4NR46"/>
<name>A0A5E4NR46_9HEMI</name>
<dbReference type="GO" id="GO:0003676">
    <property type="term" value="F:nucleic acid binding"/>
    <property type="evidence" value="ECO:0007669"/>
    <property type="project" value="InterPro"/>
</dbReference>
<organism evidence="2 3">
    <name type="scientific">Cinara cedri</name>
    <dbReference type="NCBI Taxonomy" id="506608"/>
    <lineage>
        <taxon>Eukaryota</taxon>
        <taxon>Metazoa</taxon>
        <taxon>Ecdysozoa</taxon>
        <taxon>Arthropoda</taxon>
        <taxon>Hexapoda</taxon>
        <taxon>Insecta</taxon>
        <taxon>Pterygota</taxon>
        <taxon>Neoptera</taxon>
        <taxon>Paraneoptera</taxon>
        <taxon>Hemiptera</taxon>
        <taxon>Sternorrhyncha</taxon>
        <taxon>Aphidomorpha</taxon>
        <taxon>Aphidoidea</taxon>
        <taxon>Aphididae</taxon>
        <taxon>Lachninae</taxon>
        <taxon>Cinara</taxon>
    </lineage>
</organism>
<dbReference type="SUPFAM" id="SSF53098">
    <property type="entry name" value="Ribonuclease H-like"/>
    <property type="match status" value="1"/>
</dbReference>
<evidence type="ECO:0000313" key="3">
    <source>
        <dbReference type="Proteomes" id="UP000325440"/>
    </source>
</evidence>
<dbReference type="EMBL" id="CABPRJ010002485">
    <property type="protein sequence ID" value="VVC46379.1"/>
    <property type="molecule type" value="Genomic_DNA"/>
</dbReference>
<dbReference type="PANTHER" id="PTHR46585:SF1">
    <property type="entry name" value="CHROMO DOMAIN-CONTAINING PROTEIN"/>
    <property type="match status" value="1"/>
</dbReference>
<proteinExistence type="predicted"/>
<dbReference type="InterPro" id="IPR001584">
    <property type="entry name" value="Integrase_cat-core"/>
</dbReference>
<gene>
    <name evidence="2" type="ORF">CINCED_3A024469</name>
</gene>
<keyword evidence="3" id="KW-1185">Reference proteome</keyword>
<dbReference type="Pfam" id="PF00665">
    <property type="entry name" value="rve"/>
    <property type="match status" value="1"/>
</dbReference>
<evidence type="ECO:0000313" key="2">
    <source>
        <dbReference type="EMBL" id="VVC46379.1"/>
    </source>
</evidence>
<sequence length="132" mass="15738">MSKREIAFEQHKPARTNFVRRIVNVYGKNDLWQTDLAEMIPYSRKNRGYKYIIIDCFTKYAWVIPLKSKTTKEITIAMSRILINRSPKLLQLDNRKEFYNTAFDELMKKYDVKKYSIFSTTKHVLWSGSIVC</sequence>
<dbReference type="PANTHER" id="PTHR46585">
    <property type="entry name" value="INTEGRASE CORE DOMAIN CONTAINING PROTEIN"/>
    <property type="match status" value="1"/>
</dbReference>
<reference evidence="2 3" key="1">
    <citation type="submission" date="2019-08" db="EMBL/GenBank/DDBJ databases">
        <authorList>
            <person name="Alioto T."/>
            <person name="Alioto T."/>
            <person name="Gomez Garrido J."/>
        </authorList>
    </citation>
    <scope>NUCLEOTIDE SEQUENCE [LARGE SCALE GENOMIC DNA]</scope>
</reference>
<protein>
    <submittedName>
        <fullName evidence="2">Integrase, catalytic core,Ribonuclease H-like domain</fullName>
    </submittedName>
</protein>
<dbReference type="InterPro" id="IPR036397">
    <property type="entry name" value="RNaseH_sf"/>
</dbReference>
<dbReference type="InterPro" id="IPR012337">
    <property type="entry name" value="RNaseH-like_sf"/>
</dbReference>
<accession>A0A5E4NR46</accession>